<dbReference type="Proteomes" id="UP000243127">
    <property type="component" value="Nucleomorph 3"/>
</dbReference>
<dbReference type="RefSeq" id="XP_001712586.1">
    <property type="nucleotide sequence ID" value="XM_001712534.1"/>
</dbReference>
<organism evidence="2 3">
    <name type="scientific">Hemiselmis andersenii</name>
    <name type="common">Cryptophyte alga</name>
    <dbReference type="NCBI Taxonomy" id="464988"/>
    <lineage>
        <taxon>Eukaryota</taxon>
        <taxon>Cryptophyceae</taxon>
        <taxon>Cryptomonadales</taxon>
        <taxon>Hemiselmidaceae</taxon>
        <taxon>Hemiselmis</taxon>
    </lineage>
</organism>
<evidence type="ECO:0000256" key="1">
    <source>
        <dbReference type="SAM" id="Phobius"/>
    </source>
</evidence>
<keyword evidence="1" id="KW-1133">Transmembrane helix</keyword>
<geneLocation type="nucleomorph" evidence="2"/>
<feature type="transmembrane region" description="Helical" evidence="1">
    <location>
        <begin position="357"/>
        <end position="380"/>
    </location>
</feature>
<reference evidence="2 3" key="1">
    <citation type="journal article" date="2007" name="Proc. Natl. Acad. Sci. U.S.A.">
        <title>Nucleomorph genome of Hemiselmis andersenii reveals complete intron loss and compaction as a driver of protein structure and function.</title>
        <authorList>
            <person name="Lane C.E."/>
            <person name="van den Heuvel K."/>
            <person name="Kozera C."/>
            <person name="Curtis B.A."/>
            <person name="Parsons B.J."/>
            <person name="Bowman S."/>
            <person name="Archibald J.M."/>
        </authorList>
    </citation>
    <scope>NUCLEOTIDE SEQUENCE [LARGE SCALE GENOMIC DNA]</scope>
    <source>
        <strain evidence="2 3">CCMP644</strain>
    </source>
</reference>
<name>A9BL78_HEMAN</name>
<keyword evidence="1" id="KW-0812">Transmembrane</keyword>
<keyword evidence="2" id="KW-0542">Nucleomorph</keyword>
<dbReference type="AlphaFoldDB" id="A9BL78"/>
<proteinExistence type="predicted"/>
<keyword evidence="1" id="KW-0472">Membrane</keyword>
<protein>
    <submittedName>
        <fullName evidence="2">Uncharacterized protein</fullName>
    </submittedName>
</protein>
<sequence>MISKFKKCLTNWKPNRIKLLFINFDNKNLKNLNFFTKTILNFFFIFKPFRMYLKVKLINAFQFKKTLKEKGFSVYRKILELVKGIFILKFFFHNLSRKQNFILRFLNHLTKFQNEKFFFKKKKFRKIFRFVKNDIKSEKKISIQKKNKNFFFQKFNYFSFAFYFFWVLKFLKKKKKFFIFSRLLLFFLKRIKDFFKRKPFLSNFLLLINPKIFHKKNQVNKLRSEIKFSDFNRNDKSVFFLQMKWLIKKFFTFPIKKIQKKKSKIFWFFFSHLFSERMTEESLIYQQLMTRKIFLVKKRLFSNFFPFSLYFNLVFSREFLRSNLVEKKKYLFKTIAKWNLLKNSYRKRKIFFKKEKFFFYDFFFILFVIHSKLCLKKILFSNSQFSKNTITVFLKIILKIFLEKKILGILGIFIFFSLAKFIFKKNFLALTLGLFFILDFSFIFFLSISLNFDYPFYQIFNLGKELSLKFINKNLYIKKKFGNRIDEIFFIQKNSNFFLFKKKFRKNFSFYVLFQNPQFDFKNTVDSLNFLFFKNLSFFCQIFFLQGIFFFFLIEIENSKLLIFSKIGHYWETNLIKDFFKNKKNFSEKNFFLKFPYLEKKNFQKFFFHSQKNPFVDFFLSLYFFYKKQPFYAKSILAFFFKNLENKRGKFYLKRKIIPENFYFKKNFKVFFNFFFRLNNKWFLFLKNLFTQARLHHISKNFTFFLNLLGLKFQRLRFFLGIKSKKKKKIFWNQDQRLKIDYLNEINFKGFL</sequence>
<feature type="transmembrane region" description="Helical" evidence="1">
    <location>
        <begin position="155"/>
        <end position="171"/>
    </location>
</feature>
<gene>
    <name evidence="2" type="ORF">HAN_3g459</name>
</gene>
<feature type="transmembrane region" description="Helical" evidence="1">
    <location>
        <begin position="536"/>
        <end position="556"/>
    </location>
</feature>
<evidence type="ECO:0000313" key="2">
    <source>
        <dbReference type="EMBL" id="ABW98261.1"/>
    </source>
</evidence>
<dbReference type="EMBL" id="CP000883">
    <property type="protein sequence ID" value="ABW98261.1"/>
    <property type="molecule type" value="Genomic_DNA"/>
</dbReference>
<evidence type="ECO:0000313" key="3">
    <source>
        <dbReference type="Proteomes" id="UP000243127"/>
    </source>
</evidence>
<accession>A9BL78</accession>
<feature type="transmembrane region" description="Helical" evidence="1">
    <location>
        <begin position="427"/>
        <end position="448"/>
    </location>
</feature>
<feature type="transmembrane region" description="Helical" evidence="1">
    <location>
        <begin position="392"/>
        <end position="415"/>
    </location>
</feature>
<dbReference type="GeneID" id="5739492"/>